<protein>
    <submittedName>
        <fullName evidence="2">Uncharacterized protein</fullName>
    </submittedName>
</protein>
<keyword evidence="1" id="KW-0472">Membrane</keyword>
<evidence type="ECO:0000256" key="1">
    <source>
        <dbReference type="SAM" id="Phobius"/>
    </source>
</evidence>
<feature type="transmembrane region" description="Helical" evidence="1">
    <location>
        <begin position="24"/>
        <end position="47"/>
    </location>
</feature>
<name>A0A1C3N001_9ACTN</name>
<sequence length="48" mass="4873">MSIDEPSSTPPTAPESRFALNEDWAATVIGLALLGLVLLGAIPAGLVP</sequence>
<gene>
    <name evidence="2" type="ORF">GA0070620_1399</name>
</gene>
<evidence type="ECO:0000313" key="2">
    <source>
        <dbReference type="EMBL" id="SBV25917.1"/>
    </source>
</evidence>
<keyword evidence="1" id="KW-0812">Transmembrane</keyword>
<dbReference type="EMBL" id="LT598496">
    <property type="protein sequence ID" value="SBV25917.1"/>
    <property type="molecule type" value="Genomic_DNA"/>
</dbReference>
<reference evidence="3" key="1">
    <citation type="submission" date="2016-06" db="EMBL/GenBank/DDBJ databases">
        <authorList>
            <person name="Varghese N."/>
        </authorList>
    </citation>
    <scope>NUCLEOTIDE SEQUENCE [LARGE SCALE GENOMIC DNA]</scope>
    <source>
        <strain evidence="3">DSM 45344</strain>
    </source>
</reference>
<organism evidence="2 3">
    <name type="scientific">Micromonospora krabiensis</name>
    <dbReference type="NCBI Taxonomy" id="307121"/>
    <lineage>
        <taxon>Bacteria</taxon>
        <taxon>Bacillati</taxon>
        <taxon>Actinomycetota</taxon>
        <taxon>Actinomycetes</taxon>
        <taxon>Micromonosporales</taxon>
        <taxon>Micromonosporaceae</taxon>
        <taxon>Micromonospora</taxon>
    </lineage>
</organism>
<accession>A0A1C3N001</accession>
<keyword evidence="1" id="KW-1133">Transmembrane helix</keyword>
<keyword evidence="3" id="KW-1185">Reference proteome</keyword>
<evidence type="ECO:0000313" key="3">
    <source>
        <dbReference type="Proteomes" id="UP000199393"/>
    </source>
</evidence>
<proteinExistence type="predicted"/>
<dbReference type="AlphaFoldDB" id="A0A1C3N001"/>
<dbReference type="Proteomes" id="UP000199393">
    <property type="component" value="Chromosome I"/>
</dbReference>
<dbReference type="RefSeq" id="WP_172836392.1">
    <property type="nucleotide sequence ID" value="NZ_JBHRWG010000003.1"/>
</dbReference>